<dbReference type="Pfam" id="PF02368">
    <property type="entry name" value="Big_2"/>
    <property type="match status" value="1"/>
</dbReference>
<dbReference type="Gene3D" id="2.60.40.680">
    <property type="match status" value="1"/>
</dbReference>
<keyword evidence="1" id="KW-0812">Transmembrane</keyword>
<protein>
    <recommendedName>
        <fullName evidence="3">BIG2 domain-containing protein</fullName>
    </recommendedName>
</protein>
<dbReference type="EMBL" id="QRTC01000033">
    <property type="protein sequence ID" value="RGQ39465.1"/>
    <property type="molecule type" value="Genomic_DNA"/>
</dbReference>
<dbReference type="AlphaFoldDB" id="A0A412AWK4"/>
<dbReference type="SMART" id="SM00635">
    <property type="entry name" value="BID_2"/>
    <property type="match status" value="1"/>
</dbReference>
<keyword evidence="2" id="KW-0732">Signal</keyword>
<evidence type="ECO:0000313" key="4">
    <source>
        <dbReference type="EMBL" id="RGQ39465.1"/>
    </source>
</evidence>
<proteinExistence type="predicted"/>
<dbReference type="InterPro" id="IPR008964">
    <property type="entry name" value="Invasin/intimin_cell_adhesion"/>
</dbReference>
<name>A0A412AWK4_9FIRM</name>
<dbReference type="SUPFAM" id="SSF49373">
    <property type="entry name" value="Invasin/intimin cell-adhesion fragments"/>
    <property type="match status" value="1"/>
</dbReference>
<feature type="signal peptide" evidence="2">
    <location>
        <begin position="1"/>
        <end position="27"/>
    </location>
</feature>
<feature type="domain" description="BIG2" evidence="3">
    <location>
        <begin position="176"/>
        <end position="254"/>
    </location>
</feature>
<keyword evidence="1" id="KW-1133">Transmembrane helix</keyword>
<organism evidence="4 5">
    <name type="scientific">[Clostridium] leptum</name>
    <dbReference type="NCBI Taxonomy" id="1535"/>
    <lineage>
        <taxon>Bacteria</taxon>
        <taxon>Bacillati</taxon>
        <taxon>Bacillota</taxon>
        <taxon>Clostridia</taxon>
        <taxon>Eubacteriales</taxon>
        <taxon>Oscillospiraceae</taxon>
        <taxon>Oscillospiraceae incertae sedis</taxon>
    </lineage>
</organism>
<dbReference type="Gene3D" id="2.60.40.1080">
    <property type="match status" value="1"/>
</dbReference>
<sequence length="561" mass="60798">MNKRITSLLLSFVMVFAMLATAVPAFAAGGTCTYSIEADKTTAAPGDTINFTIYMQQTGNQNTLEGTLVIPSGLTFVADSGKVTEGVAEKLNWTQALEGVAWTPVPKMLLNGFGAESYTGTEKLSLMTFQCTVDGNAAAKDYQVTLIDLVADDENYETKNPTCIPATITVTAAPKPATGISLNKSELTLTAGNSDTSLMATVTPSDSTDTVVWSTNKPAVATVDSATGKVTAVAPGEAIITAKAGTKTATCTVKVQAAPCTHENKNTISEQASNCSVKGWDEYQICNDCNQLFDMNGNPIDAIPYRELNDDHDFNVEEWGYKEADGHAHVCNRNSAHHDAVVPHTPDQEKATYDHGITCTECGYVIEPQLEESVIRIEVPFKLTVKKTGEMDPGKETFKFAIERFGATTDYVLIQDTVETEGEKTYEGKFVFTIKENQAGNLSEGFVIRQVKGNAEGWTYDETKFYAIPMFVDSYTNVAGWAFCQFDENGELDYNNLLEEIGFTNSYNAKKPVTPPAPQTTESPKTGNSSMTVLWIALLFVSGAALTGTALYSRKKRANNR</sequence>
<dbReference type="Proteomes" id="UP000284751">
    <property type="component" value="Unassembled WGS sequence"/>
</dbReference>
<evidence type="ECO:0000259" key="3">
    <source>
        <dbReference type="SMART" id="SM00635"/>
    </source>
</evidence>
<evidence type="ECO:0000256" key="2">
    <source>
        <dbReference type="SAM" id="SignalP"/>
    </source>
</evidence>
<evidence type="ECO:0000313" key="5">
    <source>
        <dbReference type="Proteomes" id="UP000284751"/>
    </source>
</evidence>
<dbReference type="NCBIfam" id="TIGR01451">
    <property type="entry name" value="B_ant_repeat"/>
    <property type="match status" value="1"/>
</dbReference>
<reference evidence="4 5" key="1">
    <citation type="submission" date="2018-08" db="EMBL/GenBank/DDBJ databases">
        <title>A genome reference for cultivated species of the human gut microbiota.</title>
        <authorList>
            <person name="Zou Y."/>
            <person name="Xue W."/>
            <person name="Luo G."/>
        </authorList>
    </citation>
    <scope>NUCLEOTIDE SEQUENCE [LARGE SCALE GENOMIC DNA]</scope>
    <source>
        <strain evidence="4 5">AF28-26</strain>
    </source>
</reference>
<feature type="chain" id="PRO_5019543784" description="BIG2 domain-containing protein" evidence="2">
    <location>
        <begin position="28"/>
        <end position="561"/>
    </location>
</feature>
<keyword evidence="1" id="KW-0472">Membrane</keyword>
<dbReference type="InterPro" id="IPR047589">
    <property type="entry name" value="DUF11_rpt"/>
</dbReference>
<gene>
    <name evidence="4" type="ORF">DWY99_08880</name>
</gene>
<comment type="caution">
    <text evidence="4">The sequence shown here is derived from an EMBL/GenBank/DDBJ whole genome shotgun (WGS) entry which is preliminary data.</text>
</comment>
<evidence type="ECO:0000256" key="1">
    <source>
        <dbReference type="SAM" id="Phobius"/>
    </source>
</evidence>
<feature type="transmembrane region" description="Helical" evidence="1">
    <location>
        <begin position="533"/>
        <end position="552"/>
    </location>
</feature>
<dbReference type="InterPro" id="IPR003343">
    <property type="entry name" value="Big_2"/>
</dbReference>
<accession>A0A412AWK4</accession>